<accession>A0A1P8UT75</accession>
<dbReference type="GO" id="GO:0046872">
    <property type="term" value="F:metal ion binding"/>
    <property type="evidence" value="ECO:0007669"/>
    <property type="project" value="UniProtKB-KW"/>
</dbReference>
<keyword evidence="1 9" id="KW-0808">Transferase</keyword>
<organism evidence="11 12">
    <name type="scientific">Salipiger abyssi</name>
    <dbReference type="NCBI Taxonomy" id="1250539"/>
    <lineage>
        <taxon>Bacteria</taxon>
        <taxon>Pseudomonadati</taxon>
        <taxon>Pseudomonadota</taxon>
        <taxon>Alphaproteobacteria</taxon>
        <taxon>Rhodobacterales</taxon>
        <taxon>Roseobacteraceae</taxon>
        <taxon>Salipiger</taxon>
    </lineage>
</organism>
<feature type="binding site" evidence="9">
    <location>
        <position position="236"/>
    </location>
    <ligand>
        <name>K(+)</name>
        <dbReference type="ChEBI" id="CHEBI:29103"/>
    </ligand>
</feature>
<dbReference type="RefSeq" id="WP_076699057.1">
    <property type="nucleotide sequence ID" value="NZ_CP015093.1"/>
</dbReference>
<evidence type="ECO:0000256" key="4">
    <source>
        <dbReference type="ARBA" id="ARBA00022777"/>
    </source>
</evidence>
<feature type="binding site" evidence="9">
    <location>
        <position position="136"/>
    </location>
    <ligand>
        <name>substrate</name>
    </ligand>
</feature>
<dbReference type="Gene3D" id="3.40.1190.20">
    <property type="match status" value="1"/>
</dbReference>
<dbReference type="HAMAP" id="MF_01987">
    <property type="entry name" value="Ribokinase"/>
    <property type="match status" value="1"/>
</dbReference>
<comment type="subunit">
    <text evidence="9">Homodimer.</text>
</comment>
<dbReference type="GO" id="GO:0005524">
    <property type="term" value="F:ATP binding"/>
    <property type="evidence" value="ECO:0007669"/>
    <property type="project" value="UniProtKB-UniRule"/>
</dbReference>
<reference evidence="11 12" key="1">
    <citation type="submission" date="2016-04" db="EMBL/GenBank/DDBJ databases">
        <title>Deep-sea bacteria in the southern Pacific.</title>
        <authorList>
            <person name="Tang K."/>
        </authorList>
    </citation>
    <scope>NUCLEOTIDE SEQUENCE [LARGE SCALE GENOMIC DNA]</scope>
    <source>
        <strain evidence="11 12">JLT2014</strain>
    </source>
</reference>
<evidence type="ECO:0000313" key="11">
    <source>
        <dbReference type="EMBL" id="APZ52614.1"/>
    </source>
</evidence>
<evidence type="ECO:0000256" key="6">
    <source>
        <dbReference type="ARBA" id="ARBA00022842"/>
    </source>
</evidence>
<evidence type="ECO:0000256" key="5">
    <source>
        <dbReference type="ARBA" id="ARBA00022840"/>
    </source>
</evidence>
<dbReference type="OrthoDB" id="9775849at2"/>
<feature type="binding site" evidence="9">
    <location>
        <position position="270"/>
    </location>
    <ligand>
        <name>K(+)</name>
        <dbReference type="ChEBI" id="CHEBI:29103"/>
    </ligand>
</feature>
<dbReference type="SUPFAM" id="SSF53613">
    <property type="entry name" value="Ribokinase-like"/>
    <property type="match status" value="1"/>
</dbReference>
<comment type="cofactor">
    <cofactor evidence="9">
        <name>Mg(2+)</name>
        <dbReference type="ChEBI" id="CHEBI:18420"/>
    </cofactor>
    <text evidence="9">Requires a divalent cation, most likely magnesium in vivo, as an electrophilic catalyst to aid phosphoryl group transfer. It is the chelate of the metal and the nucleotide that is the actual substrate.</text>
</comment>
<feature type="binding site" evidence="9">
    <location>
        <position position="234"/>
    </location>
    <ligand>
        <name>K(+)</name>
        <dbReference type="ChEBI" id="CHEBI:29103"/>
    </ligand>
</feature>
<dbReference type="GO" id="GO:0004747">
    <property type="term" value="F:ribokinase activity"/>
    <property type="evidence" value="ECO:0007669"/>
    <property type="project" value="UniProtKB-UniRule"/>
</dbReference>
<feature type="binding site" evidence="9">
    <location>
        <position position="275"/>
    </location>
    <ligand>
        <name>K(+)</name>
        <dbReference type="ChEBI" id="CHEBI:29103"/>
    </ligand>
</feature>
<proteinExistence type="inferred from homology"/>
<comment type="similarity">
    <text evidence="9">Belongs to the carbohydrate kinase PfkB family. Ribokinase subfamily.</text>
</comment>
<dbReference type="UniPathway" id="UPA00916">
    <property type="reaction ID" value="UER00889"/>
</dbReference>
<evidence type="ECO:0000256" key="3">
    <source>
        <dbReference type="ARBA" id="ARBA00022741"/>
    </source>
</evidence>
<dbReference type="STRING" id="1250539.Ga0080574_TMP2280"/>
<name>A0A1P8UT75_9RHOB</name>
<protein>
    <recommendedName>
        <fullName evidence="9">Ribokinase</fullName>
        <shortName evidence="9">RK</shortName>
        <ecNumber evidence="9">2.7.1.15</ecNumber>
    </recommendedName>
</protein>
<evidence type="ECO:0000313" key="12">
    <source>
        <dbReference type="Proteomes" id="UP000187059"/>
    </source>
</evidence>
<feature type="binding site" evidence="9">
    <location>
        <begin position="205"/>
        <end position="210"/>
    </location>
    <ligand>
        <name>ATP</name>
        <dbReference type="ChEBI" id="CHEBI:30616"/>
    </ligand>
</feature>
<keyword evidence="7 9" id="KW-0630">Potassium</keyword>
<dbReference type="GO" id="GO:0019303">
    <property type="term" value="P:D-ribose catabolic process"/>
    <property type="evidence" value="ECO:0007669"/>
    <property type="project" value="UniProtKB-UniRule"/>
</dbReference>
<comment type="pathway">
    <text evidence="9">Carbohydrate metabolism; D-ribose degradation; D-ribose 5-phosphate from beta-D-ribopyranose: step 2/2.</text>
</comment>
<sequence>MTIWNLGSINADLSYSVPHLPVPGETLAAASMSRGLGGKGANMSVAAARAAARVVHLGAVGADGAWAVGRLMEYGVDTRHIVEVDEATGHAIILVDGQGENSIVIHHGANHAIPQDLLGRALSEAETGDLLLIQNETLLQPEAARMARELGLRVAYAAAPFEAEAARAVLGLCDILVLNAIEMEQLQAASGLGLAGMGVETVIVTEGGRGGRLHLAANDWEAERFETPKVTPVDTTGAGDTFTGYLLAGLDRGMPLRQAVELASRAGALMVTRHGTADVIPDLKEVQAARFG</sequence>
<keyword evidence="2 9" id="KW-0479">Metal-binding</keyword>
<dbReference type="Pfam" id="PF00294">
    <property type="entry name" value="PfkB"/>
    <property type="match status" value="1"/>
</dbReference>
<keyword evidence="4 9" id="KW-0418">Kinase</keyword>
<comment type="catalytic activity">
    <reaction evidence="9">
        <text>D-ribose + ATP = D-ribose 5-phosphate + ADP + H(+)</text>
        <dbReference type="Rhea" id="RHEA:13697"/>
        <dbReference type="ChEBI" id="CHEBI:15378"/>
        <dbReference type="ChEBI" id="CHEBI:30616"/>
        <dbReference type="ChEBI" id="CHEBI:47013"/>
        <dbReference type="ChEBI" id="CHEBI:78346"/>
        <dbReference type="ChEBI" id="CHEBI:456216"/>
        <dbReference type="EC" id="2.7.1.15"/>
    </reaction>
</comment>
<dbReference type="InterPro" id="IPR011611">
    <property type="entry name" value="PfkB_dom"/>
</dbReference>
<feature type="domain" description="Carbohydrate kinase PfkB" evidence="10">
    <location>
        <begin position="6"/>
        <end position="281"/>
    </location>
</feature>
<keyword evidence="12" id="KW-1185">Reference proteome</keyword>
<feature type="active site" description="Proton acceptor" evidence="9">
    <location>
        <position position="240"/>
    </location>
</feature>
<evidence type="ECO:0000256" key="9">
    <source>
        <dbReference type="HAMAP-Rule" id="MF_01987"/>
    </source>
</evidence>
<dbReference type="Proteomes" id="UP000187059">
    <property type="component" value="Chromosome"/>
</dbReference>
<evidence type="ECO:0000256" key="1">
    <source>
        <dbReference type="ARBA" id="ARBA00022679"/>
    </source>
</evidence>
<dbReference type="EMBL" id="CP015093">
    <property type="protein sequence ID" value="APZ52614.1"/>
    <property type="molecule type" value="Genomic_DNA"/>
</dbReference>
<feature type="binding site" evidence="9">
    <location>
        <position position="240"/>
    </location>
    <ligand>
        <name>substrate</name>
    </ligand>
</feature>
<dbReference type="InterPro" id="IPR002139">
    <property type="entry name" value="Ribo/fructo_kinase"/>
</dbReference>
<keyword evidence="8 9" id="KW-0119">Carbohydrate metabolism</keyword>
<evidence type="ECO:0000256" key="2">
    <source>
        <dbReference type="ARBA" id="ARBA00022723"/>
    </source>
</evidence>
<comment type="function">
    <text evidence="9">Catalyzes the phosphorylation of ribose at O-5 in a reaction requiring ATP and magnesium. The resulting D-ribose-5-phosphate can then be used either for sythesis of nucleotides, histidine, and tryptophan, or as a component of the pentose phosphate pathway.</text>
</comment>
<feature type="binding site" evidence="9">
    <location>
        <position position="273"/>
    </location>
    <ligand>
        <name>K(+)</name>
        <dbReference type="ChEBI" id="CHEBI:29103"/>
    </ligand>
</feature>
<comment type="activity regulation">
    <text evidence="9">Activated by a monovalent cation that binds near, but not in, the active site. The most likely occupant of the site in vivo is potassium. Ion binding induces a conformational change that may alter substrate affinity.</text>
</comment>
<dbReference type="EC" id="2.7.1.15" evidence="9"/>
<dbReference type="PANTHER" id="PTHR10584:SF166">
    <property type="entry name" value="RIBOKINASE"/>
    <property type="match status" value="1"/>
</dbReference>
<feature type="binding site" evidence="9">
    <location>
        <begin position="10"/>
        <end position="12"/>
    </location>
    <ligand>
        <name>substrate</name>
    </ligand>
</feature>
<dbReference type="AlphaFoldDB" id="A0A1P8UT75"/>
<dbReference type="GO" id="GO:0005737">
    <property type="term" value="C:cytoplasm"/>
    <property type="evidence" value="ECO:0007669"/>
    <property type="project" value="UniProtKB-SubCell"/>
</dbReference>
<dbReference type="InterPro" id="IPR029056">
    <property type="entry name" value="Ribokinase-like"/>
</dbReference>
<evidence type="ECO:0000256" key="8">
    <source>
        <dbReference type="ARBA" id="ARBA00023277"/>
    </source>
</evidence>
<keyword evidence="9" id="KW-0963">Cytoplasm</keyword>
<dbReference type="PANTHER" id="PTHR10584">
    <property type="entry name" value="SUGAR KINASE"/>
    <property type="match status" value="1"/>
</dbReference>
<dbReference type="InterPro" id="IPR011877">
    <property type="entry name" value="Ribokinase"/>
</dbReference>
<feature type="binding site" evidence="9">
    <location>
        <position position="179"/>
    </location>
    <ligand>
        <name>ATP</name>
        <dbReference type="ChEBI" id="CHEBI:30616"/>
    </ligand>
</feature>
<comment type="caution">
    <text evidence="9">Lacks conserved residue(s) required for the propagation of feature annotation.</text>
</comment>
<keyword evidence="5 9" id="KW-0067">ATP-binding</keyword>
<dbReference type="PRINTS" id="PR00990">
    <property type="entry name" value="RIBOKINASE"/>
</dbReference>
<gene>
    <name evidence="9" type="primary">rbsK</name>
    <name evidence="11" type="ORF">Ga0080574_TMP2280</name>
</gene>
<comment type="subcellular location">
    <subcellularLocation>
        <location evidence="9">Cytoplasm</location>
    </subcellularLocation>
</comment>
<keyword evidence="3 9" id="KW-0547">Nucleotide-binding</keyword>
<dbReference type="CDD" id="cd01174">
    <property type="entry name" value="ribokinase"/>
    <property type="match status" value="1"/>
</dbReference>
<keyword evidence="6 9" id="KW-0460">Magnesium</keyword>
<dbReference type="KEGG" id="paby:Ga0080574_TMP2280"/>
<feature type="binding site" evidence="9">
    <location>
        <begin position="38"/>
        <end position="42"/>
    </location>
    <ligand>
        <name>substrate</name>
    </ligand>
</feature>
<evidence type="ECO:0000259" key="10">
    <source>
        <dbReference type="Pfam" id="PF00294"/>
    </source>
</evidence>
<evidence type="ECO:0000256" key="7">
    <source>
        <dbReference type="ARBA" id="ARBA00022958"/>
    </source>
</evidence>
<feature type="binding site" evidence="9">
    <location>
        <begin position="239"/>
        <end position="240"/>
    </location>
    <ligand>
        <name>ATP</name>
        <dbReference type="ChEBI" id="CHEBI:30616"/>
    </ligand>
</feature>